<reference evidence="2 3" key="1">
    <citation type="submission" date="2017-10" db="EMBL/GenBank/DDBJ databases">
        <title>Frigbacter circumglobatus gen. nov. sp. nov., isolated from sediment cultured in situ.</title>
        <authorList>
            <person name="Zhao Z."/>
        </authorList>
    </citation>
    <scope>NUCLEOTIDE SEQUENCE [LARGE SCALE GENOMIC DNA]</scope>
    <source>
        <strain evidence="2 3">ZYL</strain>
    </source>
</reference>
<keyword evidence="3" id="KW-1185">Reference proteome</keyword>
<accession>A0A2G4YNT9</accession>
<dbReference type="Proteomes" id="UP000229730">
    <property type="component" value="Unassembled WGS sequence"/>
</dbReference>
<dbReference type="RefSeq" id="WP_099474416.1">
    <property type="nucleotide sequence ID" value="NZ_CP041025.1"/>
</dbReference>
<name>A0A2G4YNT9_9PROT</name>
<evidence type="ECO:0000256" key="1">
    <source>
        <dbReference type="SAM" id="MobiDB-lite"/>
    </source>
</evidence>
<dbReference type="InParanoid" id="A0A2G4YNT9"/>
<sequence>MISDSIRAGAATILGQISSQPAHRDKTSDSIPGHDGGRIIRDQITLSAAGAQSLEEHRQAEKDAQNKLVDEIMTKGIREWAQEKYREKIEAEVRAQVLSSMGLTEDDYASLEAEVQKRISDIIEQKVKERLEEEMSEQAARSAAETGQDPTFQQAFLSL</sequence>
<dbReference type="EMBL" id="PDEM01000029">
    <property type="protein sequence ID" value="PHZ83967.1"/>
    <property type="molecule type" value="Genomic_DNA"/>
</dbReference>
<feature type="region of interest" description="Disordered" evidence="1">
    <location>
        <begin position="133"/>
        <end position="152"/>
    </location>
</feature>
<gene>
    <name evidence="2" type="ORF">CRD36_14240</name>
</gene>
<dbReference type="AlphaFoldDB" id="A0A2G4YNT9"/>
<organism evidence="2 3">
    <name type="scientific">Paremcibacter congregatus</name>
    <dbReference type="NCBI Taxonomy" id="2043170"/>
    <lineage>
        <taxon>Bacteria</taxon>
        <taxon>Pseudomonadati</taxon>
        <taxon>Pseudomonadota</taxon>
        <taxon>Alphaproteobacteria</taxon>
        <taxon>Emcibacterales</taxon>
        <taxon>Emcibacteraceae</taxon>
        <taxon>Paremcibacter</taxon>
    </lineage>
</organism>
<evidence type="ECO:0000313" key="3">
    <source>
        <dbReference type="Proteomes" id="UP000229730"/>
    </source>
</evidence>
<proteinExistence type="predicted"/>
<evidence type="ECO:0000313" key="2">
    <source>
        <dbReference type="EMBL" id="PHZ83967.1"/>
    </source>
</evidence>
<comment type="caution">
    <text evidence="2">The sequence shown here is derived from an EMBL/GenBank/DDBJ whole genome shotgun (WGS) entry which is preliminary data.</text>
</comment>
<protein>
    <submittedName>
        <fullName evidence="2">Uncharacterized protein</fullName>
    </submittedName>
</protein>
<feature type="region of interest" description="Disordered" evidence="1">
    <location>
        <begin position="15"/>
        <end position="37"/>
    </location>
</feature>